<dbReference type="EMBL" id="JBHSEF010000026">
    <property type="protein sequence ID" value="MFC4356203.1"/>
    <property type="molecule type" value="Genomic_DNA"/>
</dbReference>
<dbReference type="PANTHER" id="PTHR46018:SF2">
    <property type="entry name" value="ZINC PHOSPHODIESTERASE ELAC PROTEIN 1"/>
    <property type="match status" value="1"/>
</dbReference>
<name>A0ABV8V0N0_9BACL</name>
<dbReference type="NCBIfam" id="TIGR02651">
    <property type="entry name" value="RNase_Z"/>
    <property type="match status" value="1"/>
</dbReference>
<keyword evidence="6 8" id="KW-0378">Hydrolase</keyword>
<dbReference type="InterPro" id="IPR036866">
    <property type="entry name" value="RibonucZ/Hydroxyglut_hydro"/>
</dbReference>
<keyword evidence="5 8" id="KW-0255">Endonuclease</keyword>
<proteinExistence type="inferred from homology"/>
<dbReference type="PANTHER" id="PTHR46018">
    <property type="entry name" value="ZINC PHOSPHODIESTERASE ELAC PROTEIN 1"/>
    <property type="match status" value="1"/>
</dbReference>
<evidence type="ECO:0000256" key="3">
    <source>
        <dbReference type="ARBA" id="ARBA00022722"/>
    </source>
</evidence>
<organism evidence="9 10">
    <name type="scientific">Chryseomicrobium palamuruense</name>
    <dbReference type="NCBI Taxonomy" id="682973"/>
    <lineage>
        <taxon>Bacteria</taxon>
        <taxon>Bacillati</taxon>
        <taxon>Bacillota</taxon>
        <taxon>Bacilli</taxon>
        <taxon>Bacillales</taxon>
        <taxon>Caryophanaceae</taxon>
        <taxon>Chryseomicrobium</taxon>
    </lineage>
</organism>
<dbReference type="Pfam" id="PF23023">
    <property type="entry name" value="Anti-Pycsar_Apyc1"/>
    <property type="match status" value="1"/>
</dbReference>
<feature type="binding site" evidence="8">
    <location>
        <position position="63"/>
    </location>
    <ligand>
        <name>Zn(2+)</name>
        <dbReference type="ChEBI" id="CHEBI:29105"/>
        <label>1</label>
        <note>catalytic</note>
    </ligand>
</feature>
<comment type="subunit">
    <text evidence="1 8">Homodimer.</text>
</comment>
<reference evidence="10" key="1">
    <citation type="journal article" date="2019" name="Int. J. Syst. Evol. Microbiol.">
        <title>The Global Catalogue of Microorganisms (GCM) 10K type strain sequencing project: providing services to taxonomists for standard genome sequencing and annotation.</title>
        <authorList>
            <consortium name="The Broad Institute Genomics Platform"/>
            <consortium name="The Broad Institute Genome Sequencing Center for Infectious Disease"/>
            <person name="Wu L."/>
            <person name="Ma J."/>
        </authorList>
    </citation>
    <scope>NUCLEOTIDE SEQUENCE [LARGE SCALE GENOMIC DNA]</scope>
    <source>
        <strain evidence="10">CCUG 50353</strain>
    </source>
</reference>
<evidence type="ECO:0000256" key="4">
    <source>
        <dbReference type="ARBA" id="ARBA00022723"/>
    </source>
</evidence>
<comment type="cofactor">
    <cofactor evidence="8">
        <name>Zn(2+)</name>
        <dbReference type="ChEBI" id="CHEBI:29105"/>
    </cofactor>
    <text evidence="8">Binds 2 Zn(2+) ions.</text>
</comment>
<feature type="binding site" evidence="8">
    <location>
        <position position="269"/>
    </location>
    <ligand>
        <name>Zn(2+)</name>
        <dbReference type="ChEBI" id="CHEBI:29105"/>
        <label>2</label>
        <note>catalytic</note>
    </ligand>
</feature>
<feature type="binding site" evidence="8">
    <location>
        <position position="68"/>
    </location>
    <ligand>
        <name>Zn(2+)</name>
        <dbReference type="ChEBI" id="CHEBI:29105"/>
        <label>2</label>
        <note>catalytic</note>
    </ligand>
</feature>
<evidence type="ECO:0000313" key="10">
    <source>
        <dbReference type="Proteomes" id="UP001595733"/>
    </source>
</evidence>
<feature type="binding site" evidence="8">
    <location>
        <position position="67"/>
    </location>
    <ligand>
        <name>Zn(2+)</name>
        <dbReference type="ChEBI" id="CHEBI:29105"/>
        <label>2</label>
        <note>catalytic</note>
    </ligand>
</feature>
<dbReference type="Proteomes" id="UP001595733">
    <property type="component" value="Unassembled WGS sequence"/>
</dbReference>
<dbReference type="InterPro" id="IPR013471">
    <property type="entry name" value="RNase_Z/BN"/>
</dbReference>
<keyword evidence="7 8" id="KW-0862">Zinc</keyword>
<keyword evidence="4 8" id="KW-0479">Metal-binding</keyword>
<evidence type="ECO:0000256" key="1">
    <source>
        <dbReference type="ARBA" id="ARBA00011738"/>
    </source>
</evidence>
<evidence type="ECO:0000256" key="2">
    <source>
        <dbReference type="ARBA" id="ARBA00022694"/>
    </source>
</evidence>
<accession>A0ABV8V0N0</accession>
<protein>
    <recommendedName>
        <fullName evidence="8">Ribonuclease Z</fullName>
        <shortName evidence="8">RNase Z</shortName>
        <ecNumber evidence="8">3.1.26.11</ecNumber>
    </recommendedName>
    <alternativeName>
        <fullName evidence="8">tRNA 3 endonuclease</fullName>
    </alternativeName>
    <alternativeName>
        <fullName evidence="8">tRNase Z</fullName>
    </alternativeName>
</protein>
<gene>
    <name evidence="8 9" type="primary">rnz</name>
    <name evidence="9" type="ORF">ACFO0S_14165</name>
</gene>
<feature type="binding site" evidence="8">
    <location>
        <position position="65"/>
    </location>
    <ligand>
        <name>Zn(2+)</name>
        <dbReference type="ChEBI" id="CHEBI:29105"/>
        <label>1</label>
        <note>catalytic</note>
    </ligand>
</feature>
<sequence>MELVFLGTSAGMPSKFRTTSSLVVNLSEERGTYWLVDCGEAMQHQFMKTPLKPRKIEKIFITHMHGDHIFGLPGFLGSRSFLGGTEKLTIYGPSGIREFVQTALSLSRTHLTYPLEIIEIERGVVFEDDLFVVTADLLAHVIPSYGYRIEQKPLEGKLDIEKALAFGVPKGPLLAKLKSGSDVVLEDGALVKSADVTSPPQDGFIVTILGDTKKCDASIQLARHADVLVHEATFDDDSQQLAASYGHSTFREAGEVAKKAGVRHVIVNHISARFTKLDEQRLLEELKVSDRPSYIADDLIGFRLTRQREIESFTF</sequence>
<feature type="binding site" evidence="8">
    <location>
        <position position="211"/>
    </location>
    <ligand>
        <name>Zn(2+)</name>
        <dbReference type="ChEBI" id="CHEBI:29105"/>
        <label>2</label>
        <note>catalytic</note>
    </ligand>
</feature>
<dbReference type="CDD" id="cd07717">
    <property type="entry name" value="RNaseZ_ZiPD-like_MBL-fold"/>
    <property type="match status" value="1"/>
</dbReference>
<comment type="function">
    <text evidence="8">Zinc phosphodiesterase, which displays some tRNA 3'-processing endonuclease activity. Probably involved in tRNA maturation, by removing a 3'-trailer from precursor tRNA.</text>
</comment>
<dbReference type="SUPFAM" id="SSF56281">
    <property type="entry name" value="Metallo-hydrolase/oxidoreductase"/>
    <property type="match status" value="1"/>
</dbReference>
<comment type="catalytic activity">
    <reaction evidence="8">
        <text>Endonucleolytic cleavage of RNA, removing extra 3' nucleotides from tRNA precursor, generating 3' termini of tRNAs. A 3'-hydroxy group is left at the tRNA terminus and a 5'-phosphoryl group is left at the trailer molecule.</text>
        <dbReference type="EC" id="3.1.26.11"/>
    </reaction>
</comment>
<dbReference type="Gene3D" id="3.60.15.10">
    <property type="entry name" value="Ribonuclease Z/Hydroxyacylglutathione hydrolase-like"/>
    <property type="match status" value="1"/>
</dbReference>
<evidence type="ECO:0000256" key="7">
    <source>
        <dbReference type="ARBA" id="ARBA00022833"/>
    </source>
</evidence>
<dbReference type="EC" id="3.1.26.11" evidence="8"/>
<keyword evidence="2 8" id="KW-0819">tRNA processing</keyword>
<dbReference type="NCBIfam" id="NF000801">
    <property type="entry name" value="PRK00055.1-3"/>
    <property type="match status" value="1"/>
</dbReference>
<comment type="caution">
    <text evidence="9">The sequence shown here is derived from an EMBL/GenBank/DDBJ whole genome shotgun (WGS) entry which is preliminary data.</text>
</comment>
<feature type="binding site" evidence="8">
    <location>
        <position position="211"/>
    </location>
    <ligand>
        <name>Zn(2+)</name>
        <dbReference type="ChEBI" id="CHEBI:29105"/>
        <label>1</label>
        <note>catalytic</note>
    </ligand>
</feature>
<comment type="similarity">
    <text evidence="8">Belongs to the RNase Z family.</text>
</comment>
<evidence type="ECO:0000313" key="9">
    <source>
        <dbReference type="EMBL" id="MFC4356203.1"/>
    </source>
</evidence>
<keyword evidence="3 8" id="KW-0540">Nuclease</keyword>
<feature type="active site" description="Proton acceptor" evidence="8">
    <location>
        <position position="67"/>
    </location>
</feature>
<dbReference type="GO" id="GO:0042781">
    <property type="term" value="F:3'-tRNA processing endoribonuclease activity"/>
    <property type="evidence" value="ECO:0007669"/>
    <property type="project" value="UniProtKB-EC"/>
</dbReference>
<evidence type="ECO:0000256" key="8">
    <source>
        <dbReference type="HAMAP-Rule" id="MF_01818"/>
    </source>
</evidence>
<evidence type="ECO:0000256" key="5">
    <source>
        <dbReference type="ARBA" id="ARBA00022759"/>
    </source>
</evidence>
<evidence type="ECO:0000256" key="6">
    <source>
        <dbReference type="ARBA" id="ARBA00022801"/>
    </source>
</evidence>
<keyword evidence="10" id="KW-1185">Reference proteome</keyword>
<dbReference type="RefSeq" id="WP_378142747.1">
    <property type="nucleotide sequence ID" value="NZ_JBHSEF010000026.1"/>
</dbReference>
<dbReference type="HAMAP" id="MF_01818">
    <property type="entry name" value="RNase_Z_BN"/>
    <property type="match status" value="1"/>
</dbReference>
<feature type="binding site" evidence="8">
    <location>
        <position position="140"/>
    </location>
    <ligand>
        <name>Zn(2+)</name>
        <dbReference type="ChEBI" id="CHEBI:29105"/>
        <label>1</label>
        <note>catalytic</note>
    </ligand>
</feature>